<organism evidence="5 6">
    <name type="scientific">Pseudomarimonas salicorniae</name>
    <dbReference type="NCBI Taxonomy" id="2933270"/>
    <lineage>
        <taxon>Bacteria</taxon>
        <taxon>Pseudomonadati</taxon>
        <taxon>Pseudomonadota</taxon>
        <taxon>Gammaproteobacteria</taxon>
        <taxon>Lysobacterales</taxon>
        <taxon>Lysobacteraceae</taxon>
        <taxon>Pseudomarimonas</taxon>
    </lineage>
</organism>
<evidence type="ECO:0000313" key="6">
    <source>
        <dbReference type="Proteomes" id="UP001431449"/>
    </source>
</evidence>
<dbReference type="Gene3D" id="3.40.630.70">
    <property type="entry name" value="Leucyl/phenylalanyl-tRNA-protein transferase, C-terminal domain"/>
    <property type="match status" value="1"/>
</dbReference>
<dbReference type="InterPro" id="IPR042221">
    <property type="entry name" value="Leu/Phe-tRNA_Trfase_N"/>
</dbReference>
<comment type="function">
    <text evidence="4">Functions in the N-end rule pathway of protein degradation where it conjugates Leu, Phe and, less efficiently, Met from aminoacyl-tRNAs to the N-termini of proteins containing an N-terminal arginine or lysine.</text>
</comment>
<evidence type="ECO:0000313" key="5">
    <source>
        <dbReference type="EMBL" id="MCK7593050.1"/>
    </source>
</evidence>
<dbReference type="InterPro" id="IPR004616">
    <property type="entry name" value="Leu/Phe-tRNA_Trfase"/>
</dbReference>
<dbReference type="SUPFAM" id="SSF55729">
    <property type="entry name" value="Acyl-CoA N-acyltransferases (Nat)"/>
    <property type="match status" value="1"/>
</dbReference>
<dbReference type="Gene3D" id="3.30.70.3550">
    <property type="entry name" value="Leucyl/phenylalanyl-tRNA-protein transferase, N-terminal domain"/>
    <property type="match status" value="1"/>
</dbReference>
<comment type="caution">
    <text evidence="5">The sequence shown here is derived from an EMBL/GenBank/DDBJ whole genome shotgun (WGS) entry which is preliminary data.</text>
</comment>
<evidence type="ECO:0000256" key="1">
    <source>
        <dbReference type="ARBA" id="ARBA00022490"/>
    </source>
</evidence>
<accession>A0ABT0GET1</accession>
<dbReference type="EMBL" id="JALNMH010000003">
    <property type="protein sequence ID" value="MCK7593050.1"/>
    <property type="molecule type" value="Genomic_DNA"/>
</dbReference>
<dbReference type="InterPro" id="IPR042203">
    <property type="entry name" value="Leu/Phe-tRNA_Trfase_C"/>
</dbReference>
<dbReference type="HAMAP" id="MF_00688">
    <property type="entry name" value="Leu_Phe_trans"/>
    <property type="match status" value="1"/>
</dbReference>
<name>A0ABT0GET1_9GAMM</name>
<dbReference type="InterPro" id="IPR016181">
    <property type="entry name" value="Acyl_CoA_acyltransferase"/>
</dbReference>
<keyword evidence="3 4" id="KW-0012">Acyltransferase</keyword>
<comment type="subcellular location">
    <subcellularLocation>
        <location evidence="4">Cytoplasm</location>
    </subcellularLocation>
</comment>
<dbReference type="Pfam" id="PF03588">
    <property type="entry name" value="Leu_Phe_trans"/>
    <property type="match status" value="1"/>
</dbReference>
<evidence type="ECO:0000256" key="3">
    <source>
        <dbReference type="ARBA" id="ARBA00023315"/>
    </source>
</evidence>
<gene>
    <name evidence="4 5" type="primary">aat</name>
    <name evidence="5" type="ORF">M0G41_05115</name>
</gene>
<dbReference type="Proteomes" id="UP001431449">
    <property type="component" value="Unassembled WGS sequence"/>
</dbReference>
<keyword evidence="2 4" id="KW-0808">Transferase</keyword>
<dbReference type="PANTHER" id="PTHR30098">
    <property type="entry name" value="LEUCYL/PHENYLALANYL-TRNA--PROTEIN TRANSFERASE"/>
    <property type="match status" value="1"/>
</dbReference>
<reference evidence="5" key="1">
    <citation type="submission" date="2022-04" db="EMBL/GenBank/DDBJ databases">
        <title>Lysobacter sp. CAU 1642 isolated from sea sand.</title>
        <authorList>
            <person name="Kim W."/>
        </authorList>
    </citation>
    <scope>NUCLEOTIDE SEQUENCE</scope>
    <source>
        <strain evidence="5">CAU 1642</strain>
    </source>
</reference>
<dbReference type="RefSeq" id="WP_248206006.1">
    <property type="nucleotide sequence ID" value="NZ_JALNMH010000003.1"/>
</dbReference>
<protein>
    <recommendedName>
        <fullName evidence="4">Leucyl/phenylalanyl-tRNA--protein transferase</fullName>
        <ecNumber evidence="4">2.3.2.6</ecNumber>
    </recommendedName>
    <alternativeName>
        <fullName evidence="4">L/F-transferase</fullName>
    </alternativeName>
    <alternativeName>
        <fullName evidence="4">Leucyltransferase</fullName>
    </alternativeName>
    <alternativeName>
        <fullName evidence="4">Phenyalanyltransferase</fullName>
    </alternativeName>
</protein>
<dbReference type="GO" id="GO:0008914">
    <property type="term" value="F:leucyl-tRNA--protein transferase activity"/>
    <property type="evidence" value="ECO:0007669"/>
    <property type="project" value="UniProtKB-EC"/>
</dbReference>
<comment type="catalytic activity">
    <reaction evidence="4">
        <text>N-terminal L-arginyl-[protein] + L-leucyl-tRNA(Leu) = N-terminal L-leucyl-L-arginyl-[protein] + tRNA(Leu) + H(+)</text>
        <dbReference type="Rhea" id="RHEA:50416"/>
        <dbReference type="Rhea" id="RHEA-COMP:9613"/>
        <dbReference type="Rhea" id="RHEA-COMP:9622"/>
        <dbReference type="Rhea" id="RHEA-COMP:12672"/>
        <dbReference type="Rhea" id="RHEA-COMP:12673"/>
        <dbReference type="ChEBI" id="CHEBI:15378"/>
        <dbReference type="ChEBI" id="CHEBI:64719"/>
        <dbReference type="ChEBI" id="CHEBI:78442"/>
        <dbReference type="ChEBI" id="CHEBI:78494"/>
        <dbReference type="ChEBI" id="CHEBI:133044"/>
        <dbReference type="EC" id="2.3.2.6"/>
    </reaction>
</comment>
<comment type="catalytic activity">
    <reaction evidence="4">
        <text>N-terminal L-lysyl-[protein] + L-leucyl-tRNA(Leu) = N-terminal L-leucyl-L-lysyl-[protein] + tRNA(Leu) + H(+)</text>
        <dbReference type="Rhea" id="RHEA:12340"/>
        <dbReference type="Rhea" id="RHEA-COMP:9613"/>
        <dbReference type="Rhea" id="RHEA-COMP:9622"/>
        <dbReference type="Rhea" id="RHEA-COMP:12670"/>
        <dbReference type="Rhea" id="RHEA-COMP:12671"/>
        <dbReference type="ChEBI" id="CHEBI:15378"/>
        <dbReference type="ChEBI" id="CHEBI:65249"/>
        <dbReference type="ChEBI" id="CHEBI:78442"/>
        <dbReference type="ChEBI" id="CHEBI:78494"/>
        <dbReference type="ChEBI" id="CHEBI:133043"/>
        <dbReference type="EC" id="2.3.2.6"/>
    </reaction>
</comment>
<dbReference type="EC" id="2.3.2.6" evidence="4"/>
<sequence length="242" mass="26540">MIRLPLLGEATDAPFPPPQHALREPNGLLAFGGDLSPGRLVRAYASGIFPWYSAGEPILWWSPDPRMVVRPTALHLSRRFRRSLRACPWTVSINRDFAAVIHHCAALPRPGQGGTWITPEMTAAYVELHRLGWAHSVEVREGEELVGGIYGVGIGRAFFGESMFSRRSGTSKLAIAALCRALTEQGVELLDGQVESGHLATLGFAPIPRRDFLAQLEALCKPATPLRLSESDIEALQPERMT</sequence>
<comment type="catalytic activity">
    <reaction evidence="4">
        <text>L-phenylalanyl-tRNA(Phe) + an N-terminal L-alpha-aminoacyl-[protein] = an N-terminal L-phenylalanyl-L-alpha-aminoacyl-[protein] + tRNA(Phe)</text>
        <dbReference type="Rhea" id="RHEA:43632"/>
        <dbReference type="Rhea" id="RHEA-COMP:9668"/>
        <dbReference type="Rhea" id="RHEA-COMP:9699"/>
        <dbReference type="Rhea" id="RHEA-COMP:10636"/>
        <dbReference type="Rhea" id="RHEA-COMP:10637"/>
        <dbReference type="ChEBI" id="CHEBI:78442"/>
        <dbReference type="ChEBI" id="CHEBI:78531"/>
        <dbReference type="ChEBI" id="CHEBI:78597"/>
        <dbReference type="ChEBI" id="CHEBI:83561"/>
        <dbReference type="EC" id="2.3.2.6"/>
    </reaction>
</comment>
<dbReference type="PANTHER" id="PTHR30098:SF2">
    <property type="entry name" value="LEUCYL_PHENYLALANYL-TRNA--PROTEIN TRANSFERASE"/>
    <property type="match status" value="1"/>
</dbReference>
<keyword evidence="6" id="KW-1185">Reference proteome</keyword>
<proteinExistence type="inferred from homology"/>
<keyword evidence="1 4" id="KW-0963">Cytoplasm</keyword>
<evidence type="ECO:0000256" key="4">
    <source>
        <dbReference type="HAMAP-Rule" id="MF_00688"/>
    </source>
</evidence>
<evidence type="ECO:0000256" key="2">
    <source>
        <dbReference type="ARBA" id="ARBA00022679"/>
    </source>
</evidence>
<comment type="similarity">
    <text evidence="4">Belongs to the L/F-transferase family.</text>
</comment>
<dbReference type="NCBIfam" id="TIGR00667">
    <property type="entry name" value="aat"/>
    <property type="match status" value="1"/>
</dbReference>